<organism evidence="2 3">
    <name type="scientific">Gehongia tenuis</name>
    <dbReference type="NCBI Taxonomy" id="2763655"/>
    <lineage>
        <taxon>Bacteria</taxon>
        <taxon>Bacillati</taxon>
        <taxon>Bacillota</taxon>
        <taxon>Clostridia</taxon>
        <taxon>Christensenellales</taxon>
        <taxon>Christensenellaceae</taxon>
        <taxon>Gehongia</taxon>
    </lineage>
</organism>
<comment type="caution">
    <text evidence="2">The sequence shown here is derived from an EMBL/GenBank/DDBJ whole genome shotgun (WGS) entry which is preliminary data.</text>
</comment>
<protein>
    <submittedName>
        <fullName evidence="2">Uncharacterized protein</fullName>
    </submittedName>
</protein>
<keyword evidence="1" id="KW-1133">Transmembrane helix</keyword>
<gene>
    <name evidence="2" type="ORF">H8696_04305</name>
</gene>
<dbReference type="EMBL" id="JACRSR010000001">
    <property type="protein sequence ID" value="MBC8531067.1"/>
    <property type="molecule type" value="Genomic_DNA"/>
</dbReference>
<evidence type="ECO:0000256" key="1">
    <source>
        <dbReference type="SAM" id="Phobius"/>
    </source>
</evidence>
<keyword evidence="1" id="KW-0812">Transmembrane</keyword>
<proteinExistence type="predicted"/>
<dbReference type="AlphaFoldDB" id="A0A926D3Z9"/>
<dbReference type="RefSeq" id="WP_249315130.1">
    <property type="nucleotide sequence ID" value="NZ_JACRSR010000001.1"/>
</dbReference>
<accession>A0A926D3Z9</accession>
<reference evidence="2" key="1">
    <citation type="submission" date="2020-08" db="EMBL/GenBank/DDBJ databases">
        <title>Genome public.</title>
        <authorList>
            <person name="Liu C."/>
            <person name="Sun Q."/>
        </authorList>
    </citation>
    <scope>NUCLEOTIDE SEQUENCE</scope>
    <source>
        <strain evidence="2">NSJ-53</strain>
    </source>
</reference>
<dbReference type="Proteomes" id="UP000623172">
    <property type="component" value="Unassembled WGS sequence"/>
</dbReference>
<keyword evidence="3" id="KW-1185">Reference proteome</keyword>
<keyword evidence="1" id="KW-0472">Membrane</keyword>
<evidence type="ECO:0000313" key="3">
    <source>
        <dbReference type="Proteomes" id="UP000623172"/>
    </source>
</evidence>
<name>A0A926D3Z9_9FIRM</name>
<feature type="transmembrane region" description="Helical" evidence="1">
    <location>
        <begin position="21"/>
        <end position="43"/>
    </location>
</feature>
<evidence type="ECO:0000313" key="2">
    <source>
        <dbReference type="EMBL" id="MBC8531067.1"/>
    </source>
</evidence>
<sequence length="112" mass="11662">MDRGKLGTVKKKNGGETLVEAIISFALVLIVLLSVTTMVRASISINRTAGERMAGLETEMSAIEEDGGPAASDTANGSVAVEFLGERIEVPVVIKTEGDLTYFAPIPGGLTP</sequence>